<organism evidence="1 2">
    <name type="scientific">Mycena albidolilacea</name>
    <dbReference type="NCBI Taxonomy" id="1033008"/>
    <lineage>
        <taxon>Eukaryota</taxon>
        <taxon>Fungi</taxon>
        <taxon>Dikarya</taxon>
        <taxon>Basidiomycota</taxon>
        <taxon>Agaricomycotina</taxon>
        <taxon>Agaricomycetes</taxon>
        <taxon>Agaricomycetidae</taxon>
        <taxon>Agaricales</taxon>
        <taxon>Marasmiineae</taxon>
        <taxon>Mycenaceae</taxon>
        <taxon>Mycena</taxon>
    </lineage>
</organism>
<name>A0AAD7AHH7_9AGAR</name>
<dbReference type="EMBL" id="JARIHO010000006">
    <property type="protein sequence ID" value="KAJ7359163.1"/>
    <property type="molecule type" value="Genomic_DNA"/>
</dbReference>
<dbReference type="AlphaFoldDB" id="A0AAD7AHH7"/>
<comment type="caution">
    <text evidence="1">The sequence shown here is derived from an EMBL/GenBank/DDBJ whole genome shotgun (WGS) entry which is preliminary data.</text>
</comment>
<evidence type="ECO:0000313" key="2">
    <source>
        <dbReference type="Proteomes" id="UP001218218"/>
    </source>
</evidence>
<dbReference type="Proteomes" id="UP001218218">
    <property type="component" value="Unassembled WGS sequence"/>
</dbReference>
<keyword evidence="2" id="KW-1185">Reference proteome</keyword>
<sequence>MGGDLAATAALRRVLLKLVLPPGKVHRSGRIGLRPPSRPGVDLRTPGVLSSQEAISYATSSSRPLSSAVTVTEDSMAIPMAIQSYPLVSKNPESKQLYGVATIGKRLSNCDRLALPADTGLEIVAIDSSGNYGIVKKDQRRTPWVCRRASGQHVVSSSPLHKVGSTDTDTVVRDGYAFVRSFLLTGKSFQFISSEPAQLLNPTASDTSPRTLYTHTGLTATSGLRDRGIEYIVAQNAVNTQFSCRPT</sequence>
<reference evidence="1" key="1">
    <citation type="submission" date="2023-03" db="EMBL/GenBank/DDBJ databases">
        <title>Massive genome expansion in bonnet fungi (Mycena s.s.) driven by repeated elements and novel gene families across ecological guilds.</title>
        <authorList>
            <consortium name="Lawrence Berkeley National Laboratory"/>
            <person name="Harder C.B."/>
            <person name="Miyauchi S."/>
            <person name="Viragh M."/>
            <person name="Kuo A."/>
            <person name="Thoen E."/>
            <person name="Andreopoulos B."/>
            <person name="Lu D."/>
            <person name="Skrede I."/>
            <person name="Drula E."/>
            <person name="Henrissat B."/>
            <person name="Morin E."/>
            <person name="Kohler A."/>
            <person name="Barry K."/>
            <person name="LaButti K."/>
            <person name="Morin E."/>
            <person name="Salamov A."/>
            <person name="Lipzen A."/>
            <person name="Mereny Z."/>
            <person name="Hegedus B."/>
            <person name="Baldrian P."/>
            <person name="Stursova M."/>
            <person name="Weitz H."/>
            <person name="Taylor A."/>
            <person name="Grigoriev I.V."/>
            <person name="Nagy L.G."/>
            <person name="Martin F."/>
            <person name="Kauserud H."/>
        </authorList>
    </citation>
    <scope>NUCLEOTIDE SEQUENCE</scope>
    <source>
        <strain evidence="1">CBHHK002</strain>
    </source>
</reference>
<accession>A0AAD7AHH7</accession>
<evidence type="ECO:0000313" key="1">
    <source>
        <dbReference type="EMBL" id="KAJ7359163.1"/>
    </source>
</evidence>
<protein>
    <submittedName>
        <fullName evidence="1">Uncharacterized protein</fullName>
    </submittedName>
</protein>
<gene>
    <name evidence="1" type="ORF">DFH08DRAFT_1037410</name>
</gene>
<proteinExistence type="predicted"/>